<dbReference type="InterPro" id="IPR036568">
    <property type="entry name" value="GGCT-like_sf"/>
</dbReference>
<name>A0A7J7KLL9_BUGNE</name>
<comment type="similarity">
    <text evidence="1 3">Belongs to the gamma-glutamylcyclotransferase family.</text>
</comment>
<dbReference type="GO" id="GO:0061929">
    <property type="term" value="F:gamma-glutamylaminecyclotransferase activity"/>
    <property type="evidence" value="ECO:0007669"/>
    <property type="project" value="InterPro"/>
</dbReference>
<dbReference type="InterPro" id="IPR013024">
    <property type="entry name" value="GGCT-like"/>
</dbReference>
<evidence type="ECO:0000259" key="4">
    <source>
        <dbReference type="Pfam" id="PF06094"/>
    </source>
</evidence>
<dbReference type="AlphaFoldDB" id="A0A7J7KLL9"/>
<feature type="active site" description="Proton acceptor" evidence="2">
    <location>
        <position position="93"/>
    </location>
</feature>
<evidence type="ECO:0000313" key="6">
    <source>
        <dbReference type="Proteomes" id="UP000593567"/>
    </source>
</evidence>
<dbReference type="PANTHER" id="PTHR12510:SF4">
    <property type="entry name" value="GAMMA-GLUTAMYLAMINECYCLOTRANSFERASE"/>
    <property type="match status" value="1"/>
</dbReference>
<gene>
    <name evidence="5" type="ORF">EB796_003107</name>
</gene>
<dbReference type="GO" id="GO:0005829">
    <property type="term" value="C:cytosol"/>
    <property type="evidence" value="ECO:0007669"/>
    <property type="project" value="TreeGrafter"/>
</dbReference>
<dbReference type="Pfam" id="PF06094">
    <property type="entry name" value="GGACT"/>
    <property type="match status" value="1"/>
</dbReference>
<evidence type="ECO:0000256" key="2">
    <source>
        <dbReference type="PIRSR" id="PIRSR639126-1"/>
    </source>
</evidence>
<comment type="caution">
    <text evidence="5">The sequence shown here is derived from an EMBL/GenBank/DDBJ whole genome shotgun (WGS) entry which is preliminary data.</text>
</comment>
<keyword evidence="6" id="KW-1185">Reference proteome</keyword>
<evidence type="ECO:0000256" key="1">
    <source>
        <dbReference type="ARBA" id="ARBA00008861"/>
    </source>
</evidence>
<feature type="domain" description="Gamma-glutamylcyclotransferase AIG2-like" evidence="4">
    <location>
        <begin position="4"/>
        <end position="131"/>
    </location>
</feature>
<organism evidence="5 6">
    <name type="scientific">Bugula neritina</name>
    <name type="common">Brown bryozoan</name>
    <name type="synonym">Sertularia neritina</name>
    <dbReference type="NCBI Taxonomy" id="10212"/>
    <lineage>
        <taxon>Eukaryota</taxon>
        <taxon>Metazoa</taxon>
        <taxon>Spiralia</taxon>
        <taxon>Lophotrochozoa</taxon>
        <taxon>Bryozoa</taxon>
        <taxon>Gymnolaemata</taxon>
        <taxon>Cheilostomatida</taxon>
        <taxon>Flustrina</taxon>
        <taxon>Buguloidea</taxon>
        <taxon>Bugulidae</taxon>
        <taxon>Bugula</taxon>
    </lineage>
</organism>
<protein>
    <recommendedName>
        <fullName evidence="3">Gamma-glutamylcyclotransferase family protein</fullName>
    </recommendedName>
</protein>
<evidence type="ECO:0000256" key="3">
    <source>
        <dbReference type="RuleBase" id="RU367036"/>
    </source>
</evidence>
<dbReference type="PANTHER" id="PTHR12510">
    <property type="entry name" value="TROPONIN C-AKIN-1 PROTEIN"/>
    <property type="match status" value="1"/>
</dbReference>
<proteinExistence type="inferred from homology"/>
<sequence>MFSVFVYGTLQTGHPNHYLLGNALAKGNESNFSHDDEAAEFKGCAVTVDKRPLVIGSSFNVPFLLDRTGQGKQVYGELYEVTWPLMKKLDELEDHPNLYVRSEIPIQLLKEDNSSGDVTTLAWCYLLPNFKESLLEASPFYSRYSEGAVNKQYVAKVDRAPSSLKDEVKKC</sequence>
<dbReference type="CDD" id="cd06661">
    <property type="entry name" value="GGCT_like"/>
    <property type="match status" value="1"/>
</dbReference>
<accession>A0A7J7KLL9</accession>
<dbReference type="SUPFAM" id="SSF110857">
    <property type="entry name" value="Gamma-glutamyl cyclotransferase-like"/>
    <property type="match status" value="1"/>
</dbReference>
<dbReference type="InterPro" id="IPR009288">
    <property type="entry name" value="AIG2-like_dom"/>
</dbReference>
<evidence type="ECO:0000313" key="5">
    <source>
        <dbReference type="EMBL" id="KAF6038576.1"/>
    </source>
</evidence>
<reference evidence="5" key="1">
    <citation type="submission" date="2020-06" db="EMBL/GenBank/DDBJ databases">
        <title>Draft genome of Bugula neritina, a colonial animal packing powerful symbionts and potential medicines.</title>
        <authorList>
            <person name="Rayko M."/>
        </authorList>
    </citation>
    <scope>NUCLEOTIDE SEQUENCE [LARGE SCALE GENOMIC DNA]</scope>
    <source>
        <strain evidence="5">Kwan_BN1</strain>
    </source>
</reference>
<dbReference type="EMBL" id="VXIV02000394">
    <property type="protein sequence ID" value="KAF6038576.1"/>
    <property type="molecule type" value="Genomic_DNA"/>
</dbReference>
<dbReference type="InterPro" id="IPR039126">
    <property type="entry name" value="GGACT"/>
</dbReference>
<dbReference type="Gene3D" id="3.10.490.10">
    <property type="entry name" value="Gamma-glutamyl cyclotransferase-like"/>
    <property type="match status" value="1"/>
</dbReference>
<dbReference type="OrthoDB" id="113620at2759"/>
<dbReference type="Proteomes" id="UP000593567">
    <property type="component" value="Unassembled WGS sequence"/>
</dbReference>